<organism evidence="1 2">
    <name type="scientific">Arthrobacter phage Sarge</name>
    <dbReference type="NCBI Taxonomy" id="2885974"/>
    <lineage>
        <taxon>Viruses</taxon>
        <taxon>Duplodnaviria</taxon>
        <taxon>Heunggongvirae</taxon>
        <taxon>Uroviricota</taxon>
        <taxon>Caudoviricetes</taxon>
        <taxon>Sargevirus</taxon>
        <taxon>Sargevirus sarge</taxon>
    </lineage>
</organism>
<proteinExistence type="predicted"/>
<evidence type="ECO:0000313" key="1">
    <source>
        <dbReference type="EMBL" id="UDL14870.1"/>
    </source>
</evidence>
<evidence type="ECO:0000313" key="2">
    <source>
        <dbReference type="Proteomes" id="UP000827738"/>
    </source>
</evidence>
<reference evidence="1" key="1">
    <citation type="submission" date="2021-09" db="EMBL/GenBank/DDBJ databases">
        <authorList>
            <person name="Prude D.S."/>
            <person name="Stokes N.T."/>
            <person name="Pimienta A.M."/>
            <person name="Mendez E."/>
            <person name="Powell L.D."/>
            <person name="Woodhouse A.S."/>
            <person name="Cunningham F.J."/>
            <person name="Greenfield T.L."/>
            <person name="Smith J.A."/>
            <person name="Hatke H.L."/>
            <person name="Salama S."/>
            <person name="Beyer A.R."/>
            <person name="Klyczek K."/>
            <person name="Garlena R.A."/>
            <person name="Russell D.A."/>
            <person name="Pope W.H."/>
            <person name="Jacobs-Sera D."/>
            <person name="Hatfull G.F."/>
        </authorList>
    </citation>
    <scope>NUCLEOTIDE SEQUENCE</scope>
</reference>
<keyword evidence="2" id="KW-1185">Reference proteome</keyword>
<sequence>MKSAAISGALGGVFLAAAIGVFHAARAAYTMTRQHSWYQLKKL</sequence>
<gene>
    <name evidence="1" type="primary">23</name>
    <name evidence="1" type="ORF">SEA_SARGE_23</name>
</gene>
<dbReference type="EMBL" id="OK040780">
    <property type="protein sequence ID" value="UDL14870.1"/>
    <property type="molecule type" value="Genomic_DNA"/>
</dbReference>
<accession>A0AAE8Y6G0</accession>
<dbReference type="KEGG" id="vg:77925131"/>
<name>A0AAE8Y6G0_9CAUD</name>
<dbReference type="GeneID" id="77925131"/>
<dbReference type="Proteomes" id="UP000827738">
    <property type="component" value="Segment"/>
</dbReference>
<protein>
    <submittedName>
        <fullName evidence="1">Membrane protein</fullName>
    </submittedName>
</protein>
<dbReference type="RefSeq" id="YP_010649577.1">
    <property type="nucleotide sequence ID" value="NC_070770.1"/>
</dbReference>